<dbReference type="Pfam" id="PF00665">
    <property type="entry name" value="rve"/>
    <property type="match status" value="1"/>
</dbReference>
<dbReference type="EMBL" id="JBAMIC010000004">
    <property type="protein sequence ID" value="KAK7107186.1"/>
    <property type="molecule type" value="Genomic_DNA"/>
</dbReference>
<feature type="coiled-coil region" evidence="2">
    <location>
        <begin position="155"/>
        <end position="185"/>
    </location>
</feature>
<feature type="region of interest" description="Disordered" evidence="3">
    <location>
        <begin position="190"/>
        <end position="223"/>
    </location>
</feature>
<dbReference type="Pfam" id="PF00078">
    <property type="entry name" value="RVT_1"/>
    <property type="match status" value="1"/>
</dbReference>
<dbReference type="CDD" id="cd09274">
    <property type="entry name" value="RNase_HI_RT_Ty3"/>
    <property type="match status" value="1"/>
</dbReference>
<feature type="domain" description="Reverse transcriptase" evidence="5">
    <location>
        <begin position="446"/>
        <end position="623"/>
    </location>
</feature>
<evidence type="ECO:0000259" key="5">
    <source>
        <dbReference type="PROSITE" id="PS50878"/>
    </source>
</evidence>
<dbReference type="Gene3D" id="3.30.420.10">
    <property type="entry name" value="Ribonuclease H-like superfamily/Ribonuclease H"/>
    <property type="match status" value="1"/>
</dbReference>
<reference evidence="7 8" key="1">
    <citation type="submission" date="2024-02" db="EMBL/GenBank/DDBJ databases">
        <title>Chromosome-scale genome assembly of the rough periwinkle Littorina saxatilis.</title>
        <authorList>
            <person name="De Jode A."/>
            <person name="Faria R."/>
            <person name="Formenti G."/>
            <person name="Sims Y."/>
            <person name="Smith T.P."/>
            <person name="Tracey A."/>
            <person name="Wood J.M.D."/>
            <person name="Zagrodzka Z.B."/>
            <person name="Johannesson K."/>
            <person name="Butlin R.K."/>
            <person name="Leder E.H."/>
        </authorList>
    </citation>
    <scope>NUCLEOTIDE SEQUENCE [LARGE SCALE GENOMIC DNA]</scope>
    <source>
        <strain evidence="7">Snail1</strain>
        <tissue evidence="7">Muscle</tissue>
    </source>
</reference>
<protein>
    <recommendedName>
        <fullName evidence="9">Endonuclease</fullName>
    </recommendedName>
</protein>
<dbReference type="CDD" id="cd01647">
    <property type="entry name" value="RT_LTR"/>
    <property type="match status" value="1"/>
</dbReference>
<proteinExistence type="predicted"/>
<organism evidence="7 8">
    <name type="scientific">Littorina saxatilis</name>
    <dbReference type="NCBI Taxonomy" id="31220"/>
    <lineage>
        <taxon>Eukaryota</taxon>
        <taxon>Metazoa</taxon>
        <taxon>Spiralia</taxon>
        <taxon>Lophotrochozoa</taxon>
        <taxon>Mollusca</taxon>
        <taxon>Gastropoda</taxon>
        <taxon>Caenogastropoda</taxon>
        <taxon>Littorinimorpha</taxon>
        <taxon>Littorinoidea</taxon>
        <taxon>Littorinidae</taxon>
        <taxon>Littorina</taxon>
    </lineage>
</organism>
<dbReference type="SUPFAM" id="SSF50630">
    <property type="entry name" value="Acid proteases"/>
    <property type="match status" value="1"/>
</dbReference>
<evidence type="ECO:0000313" key="8">
    <source>
        <dbReference type="Proteomes" id="UP001374579"/>
    </source>
</evidence>
<keyword evidence="1" id="KW-0378">Hydrolase</keyword>
<dbReference type="GO" id="GO:0015074">
    <property type="term" value="P:DNA integration"/>
    <property type="evidence" value="ECO:0007669"/>
    <property type="project" value="InterPro"/>
</dbReference>
<evidence type="ECO:0000313" key="7">
    <source>
        <dbReference type="EMBL" id="KAK7107186.1"/>
    </source>
</evidence>
<keyword evidence="8" id="KW-1185">Reference proteome</keyword>
<dbReference type="PROSITE" id="PS50175">
    <property type="entry name" value="ASP_PROT_RETROV"/>
    <property type="match status" value="1"/>
</dbReference>
<dbReference type="FunFam" id="3.10.20.370:FF:000001">
    <property type="entry name" value="Retrovirus-related Pol polyprotein from transposon 17.6-like protein"/>
    <property type="match status" value="1"/>
</dbReference>
<keyword evidence="2" id="KW-0175">Coiled coil</keyword>
<evidence type="ECO:0000256" key="2">
    <source>
        <dbReference type="SAM" id="Coils"/>
    </source>
</evidence>
<feature type="region of interest" description="Disordered" evidence="3">
    <location>
        <begin position="1244"/>
        <end position="1299"/>
    </location>
</feature>
<evidence type="ECO:0008006" key="9">
    <source>
        <dbReference type="Google" id="ProtNLM"/>
    </source>
</evidence>
<dbReference type="InterPro" id="IPR050951">
    <property type="entry name" value="Retrovirus_Pol_polyprotein"/>
</dbReference>
<evidence type="ECO:0000259" key="6">
    <source>
        <dbReference type="PROSITE" id="PS50994"/>
    </source>
</evidence>
<dbReference type="InterPro" id="IPR000477">
    <property type="entry name" value="RT_dom"/>
</dbReference>
<dbReference type="Gene3D" id="3.30.70.270">
    <property type="match status" value="2"/>
</dbReference>
<dbReference type="GO" id="GO:0006508">
    <property type="term" value="P:proteolysis"/>
    <property type="evidence" value="ECO:0007669"/>
    <property type="project" value="InterPro"/>
</dbReference>
<sequence>MARYDPPQRFSYRAKDWEGWIEEYSRFRRATKLHKEDGDVQRDSLLYSMGTQQAVQILKTFKWEEEEEDTDFDLLVKKFSEYFLPKRNLIHDRSLFNSRVQNSGETVEEFVRALQSLVVHCHYADTEDQVRDRLVIGLRDQRLKEKLQLQNDLTLERAITMARQQEQLKEQMKEQSQKLEKLDIDGASHYRRDQSAVASRGRARGRGGHRPKRHDSPSVVRNKDSCTKCGFEHQDKKCPAVGQRCRCCSGRNHFARVCKKRAAKVDLVSDSDDEYWLDAATVDVKEQREAWTVNLDFYGKKVNFKVDTGADVTVLRECDYKEFVNPPNLKPSKSCLRSPGGRVDTVGEFIAETTRKKVTYRFRVVVVPNTAGTNLLGRAVSEKMGLVKRLEDIDSRVFGSTGLLKTQPVKLILKEGSKPYSVSTARRVPFPIQKQVKEQLDKMERDGVIKKVTEATDYCAPIVPVRKKGGKIRICVDYKKLNKNIKRPHLMLPNLEDIAPQLKNSKVFTTLDVSSGFWQVPLDKDSAHLTTFITSFGRYCFLRLPMGINVGPEEFQRKMSETMNGLRGCEVIMDDILIHGETQKEHDERLSQALKRIEASGLKLNRDKCHFSKSEVAFFGHRISSDGIRPDPGKVDAITKLEPPKNVTELKRVIGMINYLGRFTKDLSTTMKPMTDLLRKDVQWRWDSAQREAFEKVKLIIVNLPSLLFYSVDRQTVVSADASSFGLGAVLLQQNDSGDLEPIAFASRTMTPAEQRYSQIEKECLASVWACEKFYKYLVGLESFQLLTDHKPLVPLMSTKDLDQAPPRCLRLLLRMARFNAEVRHVPGKQLVIADCLSRSPLAYTESDVDRADDVDDYIDFVQSSWRIRDHRLQSLKAATEADDDLQAVIKYCHEGWPNQIPSSLKPYHKVKDDLSVVNGLVVFRDRVVIPVSQRQEVKNKLHESHQGIEKCLEFAKLTVFWPGLRAELTQLVENCSTCRENRPAQRHEPLRPTELPSRPWSQIGADFASFRNKDYLVVTDYYSRWIEIKQVTSLSSSAVIPRFKQIFSTHGIPDILVSDNGSPFSSRDFAVFAREYGFDHHTSSPHFPQANGQAESGVKTAKKILAQTEPDVALMMYRSTPHSATGLSPSVMLIGRQLKTKVPVLPSRLQPVQHNDKDIRLADSHTKQDYKKYYDERHGVRPLPQLQPNDTVLMKTDNEKGKWKDFGQVLSPADASGRSYFIQSPRGVLRRNRKNMQKVPQTIYTIPPDPETDLPEETETQEQETLTGTENPTPQPPVQNVSRYGRILKQPARYIEEH</sequence>
<dbReference type="InterPro" id="IPR001584">
    <property type="entry name" value="Integrase_cat-core"/>
</dbReference>
<evidence type="ECO:0000256" key="1">
    <source>
        <dbReference type="ARBA" id="ARBA00022801"/>
    </source>
</evidence>
<dbReference type="PROSITE" id="PS50994">
    <property type="entry name" value="INTEGRASE"/>
    <property type="match status" value="1"/>
</dbReference>
<dbReference type="GO" id="GO:0004190">
    <property type="term" value="F:aspartic-type endopeptidase activity"/>
    <property type="evidence" value="ECO:0007669"/>
    <property type="project" value="InterPro"/>
</dbReference>
<dbReference type="PANTHER" id="PTHR37984:SF9">
    <property type="entry name" value="INTEGRASE CATALYTIC DOMAIN-CONTAINING PROTEIN"/>
    <property type="match status" value="1"/>
</dbReference>
<dbReference type="FunFam" id="3.30.70.270:FF:000020">
    <property type="entry name" value="Transposon Tf2-6 polyprotein-like Protein"/>
    <property type="match status" value="1"/>
</dbReference>
<feature type="compositionally biased region" description="Acidic residues" evidence="3">
    <location>
        <begin position="1251"/>
        <end position="1263"/>
    </location>
</feature>
<feature type="compositionally biased region" description="Basic residues" evidence="3">
    <location>
        <begin position="201"/>
        <end position="213"/>
    </location>
</feature>
<dbReference type="InterPro" id="IPR041577">
    <property type="entry name" value="RT_RNaseH_2"/>
</dbReference>
<dbReference type="Gene3D" id="2.40.70.10">
    <property type="entry name" value="Acid Proteases"/>
    <property type="match status" value="1"/>
</dbReference>
<dbReference type="PANTHER" id="PTHR37984">
    <property type="entry name" value="PROTEIN CBG26694"/>
    <property type="match status" value="1"/>
</dbReference>
<dbReference type="GO" id="GO:0003676">
    <property type="term" value="F:nucleic acid binding"/>
    <property type="evidence" value="ECO:0007669"/>
    <property type="project" value="InterPro"/>
</dbReference>
<comment type="caution">
    <text evidence="7">The sequence shown here is derived from an EMBL/GenBank/DDBJ whole genome shotgun (WGS) entry which is preliminary data.</text>
</comment>
<dbReference type="InterPro" id="IPR043128">
    <property type="entry name" value="Rev_trsase/Diguanyl_cyclase"/>
</dbReference>
<dbReference type="PROSITE" id="PS50878">
    <property type="entry name" value="RT_POL"/>
    <property type="match status" value="1"/>
</dbReference>
<dbReference type="FunFam" id="3.30.420.10:FF:000063">
    <property type="entry name" value="Retrovirus-related Pol polyprotein from transposon 297-like Protein"/>
    <property type="match status" value="1"/>
</dbReference>
<dbReference type="InterPro" id="IPR036397">
    <property type="entry name" value="RNaseH_sf"/>
</dbReference>
<name>A0AAN9BJ16_9CAEN</name>
<dbReference type="InterPro" id="IPR021109">
    <property type="entry name" value="Peptidase_aspartic_dom_sf"/>
</dbReference>
<evidence type="ECO:0000259" key="4">
    <source>
        <dbReference type="PROSITE" id="PS50175"/>
    </source>
</evidence>
<dbReference type="SUPFAM" id="SSF53098">
    <property type="entry name" value="Ribonuclease H-like"/>
    <property type="match status" value="1"/>
</dbReference>
<dbReference type="InterPro" id="IPR001995">
    <property type="entry name" value="Peptidase_A2_cat"/>
</dbReference>
<evidence type="ECO:0000256" key="3">
    <source>
        <dbReference type="SAM" id="MobiDB-lite"/>
    </source>
</evidence>
<dbReference type="Proteomes" id="UP001374579">
    <property type="component" value="Unassembled WGS sequence"/>
</dbReference>
<dbReference type="SUPFAM" id="SSF56672">
    <property type="entry name" value="DNA/RNA polymerases"/>
    <property type="match status" value="1"/>
</dbReference>
<gene>
    <name evidence="7" type="ORF">V1264_015146</name>
</gene>
<dbReference type="Gene3D" id="1.10.340.70">
    <property type="match status" value="1"/>
</dbReference>
<dbReference type="Pfam" id="PF17919">
    <property type="entry name" value="RT_RNaseH_2"/>
    <property type="match status" value="1"/>
</dbReference>
<dbReference type="Gene3D" id="3.10.10.10">
    <property type="entry name" value="HIV Type 1 Reverse Transcriptase, subunit A, domain 1"/>
    <property type="match status" value="1"/>
</dbReference>
<dbReference type="Pfam" id="PF17921">
    <property type="entry name" value="Integrase_H2C2"/>
    <property type="match status" value="1"/>
</dbReference>
<feature type="domain" description="Integrase catalytic" evidence="6">
    <location>
        <begin position="996"/>
        <end position="1160"/>
    </location>
</feature>
<feature type="domain" description="Peptidase A2" evidence="4">
    <location>
        <begin position="302"/>
        <end position="380"/>
    </location>
</feature>
<dbReference type="InterPro" id="IPR012337">
    <property type="entry name" value="RNaseH-like_sf"/>
</dbReference>
<dbReference type="InterPro" id="IPR041588">
    <property type="entry name" value="Integrase_H2C2"/>
</dbReference>
<dbReference type="InterPro" id="IPR043502">
    <property type="entry name" value="DNA/RNA_pol_sf"/>
</dbReference>
<dbReference type="FunFam" id="1.10.340.70:FF:000003">
    <property type="entry name" value="Protein CBG25708"/>
    <property type="match status" value="1"/>
</dbReference>
<accession>A0AAN9BJ16</accession>